<dbReference type="Proteomes" id="UP000317122">
    <property type="component" value="Unassembled WGS sequence"/>
</dbReference>
<feature type="compositionally biased region" description="Basic and acidic residues" evidence="1">
    <location>
        <begin position="44"/>
        <end position="53"/>
    </location>
</feature>
<proteinExistence type="predicted"/>
<evidence type="ECO:0000313" key="2">
    <source>
        <dbReference type="EMBL" id="TWI36711.1"/>
    </source>
</evidence>
<sequence>MHFVQGMSAADLGPNAARQLEAHTPAADRSSRLAFGGYQTSPHQKLDQRHTRDSFGASLSVGRPLASATRPERDQVA</sequence>
<organism evidence="2 3">
    <name type="scientific">Mesorhizobium tianshanense</name>
    <dbReference type="NCBI Taxonomy" id="39844"/>
    <lineage>
        <taxon>Bacteria</taxon>
        <taxon>Pseudomonadati</taxon>
        <taxon>Pseudomonadota</taxon>
        <taxon>Alphaproteobacteria</taxon>
        <taxon>Hyphomicrobiales</taxon>
        <taxon>Phyllobacteriaceae</taxon>
        <taxon>Mesorhizobium</taxon>
    </lineage>
</organism>
<evidence type="ECO:0000256" key="1">
    <source>
        <dbReference type="SAM" id="MobiDB-lite"/>
    </source>
</evidence>
<keyword evidence="3" id="KW-1185">Reference proteome</keyword>
<gene>
    <name evidence="2" type="ORF">IQ26_02852</name>
</gene>
<dbReference type="AlphaFoldDB" id="A0A562NXA4"/>
<reference evidence="2 3" key="1">
    <citation type="journal article" date="2015" name="Stand. Genomic Sci.">
        <title>Genomic Encyclopedia of Bacterial and Archaeal Type Strains, Phase III: the genomes of soil and plant-associated and newly described type strains.</title>
        <authorList>
            <person name="Whitman W.B."/>
            <person name="Woyke T."/>
            <person name="Klenk H.P."/>
            <person name="Zhou Y."/>
            <person name="Lilburn T.G."/>
            <person name="Beck B.J."/>
            <person name="De Vos P."/>
            <person name="Vandamme P."/>
            <person name="Eisen J.A."/>
            <person name="Garrity G."/>
            <person name="Hugenholtz P."/>
            <person name="Kyrpides N.C."/>
        </authorList>
    </citation>
    <scope>NUCLEOTIDE SEQUENCE [LARGE SCALE GENOMIC DNA]</scope>
    <source>
        <strain evidence="2 3">CGMCC 1.2546</strain>
    </source>
</reference>
<name>A0A562NXA4_9HYPH</name>
<accession>A0A562NXA4</accession>
<evidence type="ECO:0000313" key="3">
    <source>
        <dbReference type="Proteomes" id="UP000317122"/>
    </source>
</evidence>
<dbReference type="EMBL" id="VLKT01000015">
    <property type="protein sequence ID" value="TWI36711.1"/>
    <property type="molecule type" value="Genomic_DNA"/>
</dbReference>
<protein>
    <submittedName>
        <fullName evidence="2">Uncharacterized protein</fullName>
    </submittedName>
</protein>
<feature type="region of interest" description="Disordered" evidence="1">
    <location>
        <begin position="1"/>
        <end position="77"/>
    </location>
</feature>
<comment type="caution">
    <text evidence="2">The sequence shown here is derived from an EMBL/GenBank/DDBJ whole genome shotgun (WGS) entry which is preliminary data.</text>
</comment>